<reference evidence="1 2" key="1">
    <citation type="journal article" date="2022" name="Microorganisms">
        <title>Genome Sequence and Characterization of a Xanthorhodopsin-Containing, Aerobic Anoxygenic Phototrophic Rhodobacter Species, Isolated from Mesophilic Conditions at Yellowstone National Park.</title>
        <authorList>
            <person name="Kyndt J.A."/>
            <person name="Robertson S."/>
            <person name="Shoffstall I.B."/>
            <person name="Ramaley R.F."/>
            <person name="Meyer T.E."/>
        </authorList>
    </citation>
    <scope>NUCLEOTIDE SEQUENCE [LARGE SCALE GENOMIC DNA]</scope>
    <source>
        <strain evidence="1 2">M37P</strain>
    </source>
</reference>
<organism evidence="1 2">
    <name type="scientific">Rhodobacter calidifons</name>
    <dbReference type="NCBI Taxonomy" id="2715277"/>
    <lineage>
        <taxon>Bacteria</taxon>
        <taxon>Pseudomonadati</taxon>
        <taxon>Pseudomonadota</taxon>
        <taxon>Alphaproteobacteria</taxon>
        <taxon>Rhodobacterales</taxon>
        <taxon>Rhodobacter group</taxon>
        <taxon>Rhodobacter</taxon>
    </lineage>
</organism>
<evidence type="ECO:0000313" key="1">
    <source>
        <dbReference type="EMBL" id="NHB76888.1"/>
    </source>
</evidence>
<dbReference type="SUPFAM" id="SSF53335">
    <property type="entry name" value="S-adenosyl-L-methionine-dependent methyltransferases"/>
    <property type="match status" value="1"/>
</dbReference>
<name>A0ABX0G7P9_9RHOB</name>
<protein>
    <recommendedName>
        <fullName evidence="3">FkbM family methyltransferase</fullName>
    </recommendedName>
</protein>
<evidence type="ECO:0008006" key="3">
    <source>
        <dbReference type="Google" id="ProtNLM"/>
    </source>
</evidence>
<proteinExistence type="predicted"/>
<evidence type="ECO:0000313" key="2">
    <source>
        <dbReference type="Proteomes" id="UP001515660"/>
    </source>
</evidence>
<keyword evidence="2" id="KW-1185">Reference proteome</keyword>
<accession>A0ABX0G7P9</accession>
<comment type="caution">
    <text evidence="1">The sequence shown here is derived from an EMBL/GenBank/DDBJ whole genome shotgun (WGS) entry which is preliminary data.</text>
</comment>
<gene>
    <name evidence="1" type="ORF">G8O29_09060</name>
</gene>
<dbReference type="Proteomes" id="UP001515660">
    <property type="component" value="Unassembled WGS sequence"/>
</dbReference>
<dbReference type="Gene3D" id="3.40.50.150">
    <property type="entry name" value="Vaccinia Virus protein VP39"/>
    <property type="match status" value="1"/>
</dbReference>
<dbReference type="RefSeq" id="WP_166402913.1">
    <property type="nucleotide sequence ID" value="NZ_JAANHS010000005.1"/>
</dbReference>
<dbReference type="InterPro" id="IPR029063">
    <property type="entry name" value="SAM-dependent_MTases_sf"/>
</dbReference>
<sequence>MTGPTPLTRATDAQLQRLAALPAGPDRLAAQLRQLAKWRAIVLANTLLQRSGGRVAHGPFAGMHYAVPAAEGGRAPRLLGVYEASLHPVIETVISRGYPQVLDIGCAEGYYAVGLARRMPSSLIHARDTNPAARALCTELARANGVEDRLRIAGAVGHADLALCAEAPTFILCDIEGAEAELLDPARAPALVRADLLVEVHEGMRPGLLALLTDRFAPSHRITRIDRSLRPDLLPDWAEMLSDLDRLLMLWEWRATPTPWLWMESR</sequence>
<dbReference type="EMBL" id="JAANHS010000005">
    <property type="protein sequence ID" value="NHB76888.1"/>
    <property type="molecule type" value="Genomic_DNA"/>
</dbReference>